<dbReference type="EMBL" id="LR031872">
    <property type="protein sequence ID" value="VDC98412.1"/>
    <property type="molecule type" value="Genomic_DNA"/>
</dbReference>
<accession>A0A3P6B0F4</accession>
<evidence type="ECO:0000256" key="2">
    <source>
        <dbReference type="SAM" id="Phobius"/>
    </source>
</evidence>
<name>A0A3P6B0F4_BRAOL</name>
<feature type="region of interest" description="Disordered" evidence="1">
    <location>
        <begin position="1"/>
        <end position="37"/>
    </location>
</feature>
<protein>
    <submittedName>
        <fullName evidence="3">Uncharacterized protein</fullName>
    </submittedName>
</protein>
<proteinExistence type="predicted"/>
<evidence type="ECO:0000313" key="3">
    <source>
        <dbReference type="EMBL" id="VDC98412.1"/>
    </source>
</evidence>
<keyword evidence="2" id="KW-0812">Transmembrane</keyword>
<keyword evidence="2" id="KW-1133">Transmembrane helix</keyword>
<reference evidence="3" key="1">
    <citation type="submission" date="2018-11" db="EMBL/GenBank/DDBJ databases">
        <authorList>
            <consortium name="Genoscope - CEA"/>
            <person name="William W."/>
        </authorList>
    </citation>
    <scope>NUCLEOTIDE SEQUENCE</scope>
</reference>
<evidence type="ECO:0000256" key="1">
    <source>
        <dbReference type="SAM" id="MobiDB-lite"/>
    </source>
</evidence>
<organism evidence="3">
    <name type="scientific">Brassica oleracea</name>
    <name type="common">Wild cabbage</name>
    <dbReference type="NCBI Taxonomy" id="3712"/>
    <lineage>
        <taxon>Eukaryota</taxon>
        <taxon>Viridiplantae</taxon>
        <taxon>Streptophyta</taxon>
        <taxon>Embryophyta</taxon>
        <taxon>Tracheophyta</taxon>
        <taxon>Spermatophyta</taxon>
        <taxon>Magnoliopsida</taxon>
        <taxon>eudicotyledons</taxon>
        <taxon>Gunneridae</taxon>
        <taxon>Pentapetalae</taxon>
        <taxon>rosids</taxon>
        <taxon>malvids</taxon>
        <taxon>Brassicales</taxon>
        <taxon>Brassicaceae</taxon>
        <taxon>Brassiceae</taxon>
        <taxon>Brassica</taxon>
    </lineage>
</organism>
<gene>
    <name evidence="3" type="ORF">BOLC3T20025H</name>
</gene>
<feature type="compositionally biased region" description="Polar residues" evidence="1">
    <location>
        <begin position="1"/>
        <end position="32"/>
    </location>
</feature>
<dbReference type="AlphaFoldDB" id="A0A3P6B0F4"/>
<sequence length="150" mass="17294">MRNSQICRSKALNKSSTKAPAISTSASMSKNPAKSPLKLQLNRPPVPWIRKKASNPAKRKILIGLDLLFMAKRSIKKSRVDCVDFFIRSFYGSVKTHLIQPGDVCFRGKNAIHAIVHIRCWRLRRQYRRRRRQVSIFIGSLIMLMFLLKS</sequence>
<keyword evidence="2" id="KW-0472">Membrane</keyword>
<feature type="transmembrane region" description="Helical" evidence="2">
    <location>
        <begin position="132"/>
        <end position="148"/>
    </location>
</feature>